<reference evidence="3 4" key="1">
    <citation type="submission" date="2016-03" db="EMBL/GenBank/DDBJ databases">
        <title>Whole genome sequencing of Grifola frondosa 9006-11.</title>
        <authorList>
            <person name="Min B."/>
            <person name="Park H."/>
            <person name="Kim J.-G."/>
            <person name="Cho H."/>
            <person name="Oh Y.-L."/>
            <person name="Kong W.-S."/>
            <person name="Choi I.-G."/>
        </authorList>
    </citation>
    <scope>NUCLEOTIDE SEQUENCE [LARGE SCALE GENOMIC DNA]</scope>
    <source>
        <strain evidence="3 4">9006-11</strain>
    </source>
</reference>
<dbReference type="Gene3D" id="3.40.50.720">
    <property type="entry name" value="NAD(P)-binding Rossmann-like Domain"/>
    <property type="match status" value="1"/>
</dbReference>
<dbReference type="Pfam" id="PF00106">
    <property type="entry name" value="adh_short"/>
    <property type="match status" value="1"/>
</dbReference>
<proteinExistence type="inferred from homology"/>
<organism evidence="3 4">
    <name type="scientific">Grifola frondosa</name>
    <name type="common">Maitake</name>
    <name type="synonym">Polyporus frondosus</name>
    <dbReference type="NCBI Taxonomy" id="5627"/>
    <lineage>
        <taxon>Eukaryota</taxon>
        <taxon>Fungi</taxon>
        <taxon>Dikarya</taxon>
        <taxon>Basidiomycota</taxon>
        <taxon>Agaricomycotina</taxon>
        <taxon>Agaricomycetes</taxon>
        <taxon>Polyporales</taxon>
        <taxon>Grifolaceae</taxon>
        <taxon>Grifola</taxon>
    </lineage>
</organism>
<comment type="caution">
    <text evidence="3">The sequence shown here is derived from an EMBL/GenBank/DDBJ whole genome shotgun (WGS) entry which is preliminary data.</text>
</comment>
<dbReference type="InterPro" id="IPR036291">
    <property type="entry name" value="NAD(P)-bd_dom_sf"/>
</dbReference>
<evidence type="ECO:0000256" key="1">
    <source>
        <dbReference type="ARBA" id="ARBA00006484"/>
    </source>
</evidence>
<dbReference type="STRING" id="5627.A0A1C7M5B8"/>
<protein>
    <submittedName>
        <fullName evidence="3">3-oxoacyl-[acyl-carrier-protein] reductase FabG</fullName>
    </submittedName>
</protein>
<sequence>MSKGTAIVTGAAEGIGRAIAIRLAEDGYDIGLFDLPRSEQKLQAVAEHIQKETGRRTVNVLGDVSVEDDVKALVENVVRDLGGLDVVSTRTSLPALSRCNAAHRAFCCIDDCECWDRCSSSFT</sequence>
<dbReference type="OrthoDB" id="498125at2759"/>
<dbReference type="OMA" id="MEFECLI"/>
<evidence type="ECO:0000313" key="3">
    <source>
        <dbReference type="EMBL" id="OBZ71549.1"/>
    </source>
</evidence>
<accession>A0A1C7M5B8</accession>
<dbReference type="InterPro" id="IPR002347">
    <property type="entry name" value="SDR_fam"/>
</dbReference>
<dbReference type="GO" id="GO:0016491">
    <property type="term" value="F:oxidoreductase activity"/>
    <property type="evidence" value="ECO:0007669"/>
    <property type="project" value="UniProtKB-KW"/>
</dbReference>
<dbReference type="SUPFAM" id="SSF51735">
    <property type="entry name" value="NAD(P)-binding Rossmann-fold domains"/>
    <property type="match status" value="1"/>
</dbReference>
<dbReference type="PANTHER" id="PTHR43669:SF3">
    <property type="entry name" value="ALCOHOL DEHYDROGENASE, PUTATIVE (AFU_ORTHOLOGUE AFUA_3G03445)-RELATED"/>
    <property type="match status" value="1"/>
</dbReference>
<evidence type="ECO:0000256" key="2">
    <source>
        <dbReference type="ARBA" id="ARBA00023002"/>
    </source>
</evidence>
<dbReference type="PANTHER" id="PTHR43669">
    <property type="entry name" value="5-KETO-D-GLUCONATE 5-REDUCTASE"/>
    <property type="match status" value="1"/>
</dbReference>
<keyword evidence="2" id="KW-0560">Oxidoreductase</keyword>
<dbReference type="PRINTS" id="PR00081">
    <property type="entry name" value="GDHRDH"/>
</dbReference>
<keyword evidence="4" id="KW-1185">Reference proteome</keyword>
<name>A0A1C7M5B8_GRIFR</name>
<gene>
    <name evidence="3" type="primary">fabG_2</name>
    <name evidence="3" type="ORF">A0H81_08951</name>
</gene>
<dbReference type="Proteomes" id="UP000092993">
    <property type="component" value="Unassembled WGS sequence"/>
</dbReference>
<dbReference type="EMBL" id="LUGG01000011">
    <property type="protein sequence ID" value="OBZ71549.1"/>
    <property type="molecule type" value="Genomic_DNA"/>
</dbReference>
<dbReference type="AlphaFoldDB" id="A0A1C7M5B8"/>
<evidence type="ECO:0000313" key="4">
    <source>
        <dbReference type="Proteomes" id="UP000092993"/>
    </source>
</evidence>
<comment type="similarity">
    <text evidence="1">Belongs to the short-chain dehydrogenases/reductases (SDR) family.</text>
</comment>